<accession>A0A0F8ZBP5</accession>
<gene>
    <name evidence="1" type="ORF">LCGC14_2714940</name>
</gene>
<feature type="non-terminal residue" evidence="1">
    <location>
        <position position="38"/>
    </location>
</feature>
<organism evidence="1">
    <name type="scientific">marine sediment metagenome</name>
    <dbReference type="NCBI Taxonomy" id="412755"/>
    <lineage>
        <taxon>unclassified sequences</taxon>
        <taxon>metagenomes</taxon>
        <taxon>ecological metagenomes</taxon>
    </lineage>
</organism>
<dbReference type="EMBL" id="LAZR01048740">
    <property type="protein sequence ID" value="KKK91242.1"/>
    <property type="molecule type" value="Genomic_DNA"/>
</dbReference>
<name>A0A0F8ZBP5_9ZZZZ</name>
<proteinExistence type="predicted"/>
<dbReference type="AlphaFoldDB" id="A0A0F8ZBP5"/>
<evidence type="ECO:0000313" key="1">
    <source>
        <dbReference type="EMBL" id="KKK91242.1"/>
    </source>
</evidence>
<sequence>MNIIWLTYLAFFLNDDLEIFYKLYDDLNKDFGNWIKNS</sequence>
<reference evidence="1" key="1">
    <citation type="journal article" date="2015" name="Nature">
        <title>Complex archaea that bridge the gap between prokaryotes and eukaryotes.</title>
        <authorList>
            <person name="Spang A."/>
            <person name="Saw J.H."/>
            <person name="Jorgensen S.L."/>
            <person name="Zaremba-Niedzwiedzka K."/>
            <person name="Martijn J."/>
            <person name="Lind A.E."/>
            <person name="van Eijk R."/>
            <person name="Schleper C."/>
            <person name="Guy L."/>
            <person name="Ettema T.J."/>
        </authorList>
    </citation>
    <scope>NUCLEOTIDE SEQUENCE</scope>
</reference>
<comment type="caution">
    <text evidence="1">The sequence shown here is derived from an EMBL/GenBank/DDBJ whole genome shotgun (WGS) entry which is preliminary data.</text>
</comment>
<protein>
    <submittedName>
        <fullName evidence="1">Uncharacterized protein</fullName>
    </submittedName>
</protein>